<protein>
    <submittedName>
        <fullName evidence="2">MarR family transcriptional regulator</fullName>
    </submittedName>
</protein>
<dbReference type="SMART" id="SM00347">
    <property type="entry name" value="HTH_MARR"/>
    <property type="match status" value="1"/>
</dbReference>
<gene>
    <name evidence="2" type="ORF">FJ657_02260</name>
</gene>
<dbReference type="PANTHER" id="PTHR33164:SF106">
    <property type="entry name" value="TRANSCRIPTIONAL REGULATORY PROTEIN"/>
    <property type="match status" value="1"/>
</dbReference>
<accession>A0A506YCI2</accession>
<dbReference type="PANTHER" id="PTHR33164">
    <property type="entry name" value="TRANSCRIPTIONAL REGULATOR, MARR FAMILY"/>
    <property type="match status" value="1"/>
</dbReference>
<organism evidence="2 3">
    <name type="scientific">Schumannella soli</name>
    <dbReference type="NCBI Taxonomy" id="2590779"/>
    <lineage>
        <taxon>Bacteria</taxon>
        <taxon>Bacillati</taxon>
        <taxon>Actinomycetota</taxon>
        <taxon>Actinomycetes</taxon>
        <taxon>Micrococcales</taxon>
        <taxon>Microbacteriaceae</taxon>
        <taxon>Schumannella</taxon>
    </lineage>
</organism>
<dbReference type="EMBL" id="VHQG01000001">
    <property type="protein sequence ID" value="TPW78159.1"/>
    <property type="molecule type" value="Genomic_DNA"/>
</dbReference>
<dbReference type="InterPro" id="IPR036388">
    <property type="entry name" value="WH-like_DNA-bd_sf"/>
</dbReference>
<dbReference type="Gene3D" id="1.10.10.10">
    <property type="entry name" value="Winged helix-like DNA-binding domain superfamily/Winged helix DNA-binding domain"/>
    <property type="match status" value="1"/>
</dbReference>
<name>A0A506YCI2_9MICO</name>
<feature type="domain" description="HTH marR-type" evidence="1">
    <location>
        <begin position="1"/>
        <end position="130"/>
    </location>
</feature>
<dbReference type="Proteomes" id="UP000316252">
    <property type="component" value="Unassembled WGS sequence"/>
</dbReference>
<dbReference type="Pfam" id="PF12802">
    <property type="entry name" value="MarR_2"/>
    <property type="match status" value="1"/>
</dbReference>
<evidence type="ECO:0000313" key="3">
    <source>
        <dbReference type="Proteomes" id="UP000316252"/>
    </source>
</evidence>
<evidence type="ECO:0000313" key="2">
    <source>
        <dbReference type="EMBL" id="TPW78159.1"/>
    </source>
</evidence>
<dbReference type="InterPro" id="IPR036390">
    <property type="entry name" value="WH_DNA-bd_sf"/>
</dbReference>
<dbReference type="InterPro" id="IPR039422">
    <property type="entry name" value="MarR/SlyA-like"/>
</dbReference>
<sequence length="161" mass="18210">MRQYRQAEAEMRRRTRDSMGMGETDLLALRYLLRAEREGRSMTARDLGRLLSISSASTTALVDRLERGNHIARAPHPTDRRMQIIVPTVETDAEVRQTLGRMHQRMVQITDELGDGDLEVVARFLSGMIHAVADTDDLDRELRDVVRQMNDEDSAGSSASD</sequence>
<comment type="caution">
    <text evidence="2">The sequence shown here is derived from an EMBL/GenBank/DDBJ whole genome shotgun (WGS) entry which is preliminary data.</text>
</comment>
<dbReference type="GO" id="GO:0006950">
    <property type="term" value="P:response to stress"/>
    <property type="evidence" value="ECO:0007669"/>
    <property type="project" value="TreeGrafter"/>
</dbReference>
<dbReference type="PROSITE" id="PS50995">
    <property type="entry name" value="HTH_MARR_2"/>
    <property type="match status" value="1"/>
</dbReference>
<reference evidence="2 3" key="1">
    <citation type="submission" date="2019-06" db="EMBL/GenBank/DDBJ databases">
        <authorList>
            <person name="Li F."/>
        </authorList>
    </citation>
    <scope>NUCLEOTIDE SEQUENCE [LARGE SCALE GENOMIC DNA]</scope>
    <source>
        <strain evidence="2 3">10F1D-1</strain>
    </source>
</reference>
<dbReference type="GO" id="GO:0003700">
    <property type="term" value="F:DNA-binding transcription factor activity"/>
    <property type="evidence" value="ECO:0007669"/>
    <property type="project" value="InterPro"/>
</dbReference>
<dbReference type="InterPro" id="IPR000835">
    <property type="entry name" value="HTH_MarR-typ"/>
</dbReference>
<dbReference type="AlphaFoldDB" id="A0A506YCI2"/>
<evidence type="ECO:0000259" key="1">
    <source>
        <dbReference type="PROSITE" id="PS50995"/>
    </source>
</evidence>
<dbReference type="SUPFAM" id="SSF46785">
    <property type="entry name" value="Winged helix' DNA-binding domain"/>
    <property type="match status" value="1"/>
</dbReference>
<keyword evidence="3" id="KW-1185">Reference proteome</keyword>
<dbReference type="OrthoDB" id="162531at2"/>
<proteinExistence type="predicted"/>